<feature type="domain" description="DUF243" evidence="3">
    <location>
        <begin position="157"/>
        <end position="257"/>
    </location>
</feature>
<evidence type="ECO:0000256" key="1">
    <source>
        <dbReference type="SAM" id="MobiDB-lite"/>
    </source>
</evidence>
<dbReference type="GO" id="GO:0040003">
    <property type="term" value="P:chitin-based cuticle development"/>
    <property type="evidence" value="ECO:0007669"/>
    <property type="project" value="TreeGrafter"/>
</dbReference>
<organism evidence="4 5">
    <name type="scientific">Folsomia candida</name>
    <name type="common">Springtail</name>
    <dbReference type="NCBI Taxonomy" id="158441"/>
    <lineage>
        <taxon>Eukaryota</taxon>
        <taxon>Metazoa</taxon>
        <taxon>Ecdysozoa</taxon>
        <taxon>Arthropoda</taxon>
        <taxon>Hexapoda</taxon>
        <taxon>Collembola</taxon>
        <taxon>Entomobryomorpha</taxon>
        <taxon>Isotomoidea</taxon>
        <taxon>Isotomidae</taxon>
        <taxon>Proisotominae</taxon>
        <taxon>Folsomia</taxon>
    </lineage>
</organism>
<protein>
    <recommendedName>
        <fullName evidence="3">DUF243 domain-containing protein</fullName>
    </recommendedName>
</protein>
<dbReference type="Proteomes" id="UP000198287">
    <property type="component" value="Unassembled WGS sequence"/>
</dbReference>
<dbReference type="SMART" id="SM00690">
    <property type="entry name" value="DM5"/>
    <property type="match status" value="1"/>
</dbReference>
<proteinExistence type="predicted"/>
<feature type="region of interest" description="Disordered" evidence="1">
    <location>
        <begin position="123"/>
        <end position="154"/>
    </location>
</feature>
<keyword evidence="5" id="KW-1185">Reference proteome</keyword>
<feature type="region of interest" description="Disordered" evidence="1">
    <location>
        <begin position="81"/>
        <end position="101"/>
    </location>
</feature>
<feature type="signal peptide" evidence="2">
    <location>
        <begin position="1"/>
        <end position="17"/>
    </location>
</feature>
<name>A0A226F4G0_FOLCA</name>
<keyword evidence="2" id="KW-0732">Signal</keyword>
<gene>
    <name evidence="4" type="ORF">Fcan01_03239</name>
</gene>
<dbReference type="STRING" id="158441.A0A226F4G0"/>
<dbReference type="EMBL" id="LNIX01000001">
    <property type="protein sequence ID" value="OXA64682.1"/>
    <property type="molecule type" value="Genomic_DNA"/>
</dbReference>
<evidence type="ECO:0000313" key="4">
    <source>
        <dbReference type="EMBL" id="OXA64682.1"/>
    </source>
</evidence>
<reference evidence="4 5" key="1">
    <citation type="submission" date="2015-12" db="EMBL/GenBank/DDBJ databases">
        <title>The genome of Folsomia candida.</title>
        <authorList>
            <person name="Faddeeva A."/>
            <person name="Derks M.F."/>
            <person name="Anvar Y."/>
            <person name="Smit S."/>
            <person name="Van Straalen N."/>
            <person name="Roelofs D."/>
        </authorList>
    </citation>
    <scope>NUCLEOTIDE SEQUENCE [LARGE SCALE GENOMIC DNA]</scope>
    <source>
        <strain evidence="4 5">VU population</strain>
        <tissue evidence="4">Whole body</tissue>
    </source>
</reference>
<feature type="compositionally biased region" description="Basic residues" evidence="1">
    <location>
        <begin position="22"/>
        <end position="36"/>
    </location>
</feature>
<comment type="caution">
    <text evidence="4">The sequence shown here is derived from an EMBL/GenBank/DDBJ whole genome shotgun (WGS) entry which is preliminary data.</text>
</comment>
<dbReference type="PANTHER" id="PTHR31927:SF13">
    <property type="entry name" value="TWEEDLEBETA"/>
    <property type="match status" value="1"/>
</dbReference>
<evidence type="ECO:0000259" key="3">
    <source>
        <dbReference type="SMART" id="SM00690"/>
    </source>
</evidence>
<feature type="compositionally biased region" description="Gly residues" evidence="1">
    <location>
        <begin position="134"/>
        <end position="148"/>
    </location>
</feature>
<dbReference type="InterPro" id="IPR004145">
    <property type="entry name" value="DUF243"/>
</dbReference>
<dbReference type="PANTHER" id="PTHR31927">
    <property type="entry name" value="FI07246P-RELATED-RELATED"/>
    <property type="match status" value="1"/>
</dbReference>
<feature type="region of interest" description="Disordered" evidence="1">
    <location>
        <begin position="22"/>
        <end position="65"/>
    </location>
</feature>
<dbReference type="OrthoDB" id="6376010at2759"/>
<accession>A0A226F4G0</accession>
<dbReference type="AlphaFoldDB" id="A0A226F4G0"/>
<dbReference type="GO" id="GO:0008010">
    <property type="term" value="F:structural constituent of chitin-based larval cuticle"/>
    <property type="evidence" value="ECO:0007669"/>
    <property type="project" value="TreeGrafter"/>
</dbReference>
<feature type="chain" id="PRO_5013144280" description="DUF243 domain-containing protein" evidence="2">
    <location>
        <begin position="18"/>
        <end position="458"/>
    </location>
</feature>
<evidence type="ECO:0000256" key="2">
    <source>
        <dbReference type="SAM" id="SignalP"/>
    </source>
</evidence>
<dbReference type="Pfam" id="PF03103">
    <property type="entry name" value="DUF243"/>
    <property type="match status" value="1"/>
</dbReference>
<evidence type="ECO:0000313" key="5">
    <source>
        <dbReference type="Proteomes" id="UP000198287"/>
    </source>
</evidence>
<dbReference type="GO" id="GO:0062129">
    <property type="term" value="C:chitin-based extracellular matrix"/>
    <property type="evidence" value="ECO:0007669"/>
    <property type="project" value="TreeGrafter"/>
</dbReference>
<sequence length="458" mass="50010">MRLILIVVASLVTVVLGGPHPRHNKIRRGGPFHHHGPPPPRHYAHQNLHSSAPFSHHGHGHGGGPAIGGISNYAYLAGGEGHGAHGHHHQNHHPPQLLGGGQELLSSLSQAYAPVEPPSLSVAPIIPYEPEGHFPGGGVDGGGGGGYPEPGPAPATTSISKSVYVFSAPHEPSEHIRPHIVKKFPQQKQKHYQVLFINAPNPPPHPQHTVELPPPPELKTQIYVLVKKPQPAPPVKIIPAKVPLSKPEVYFIRYKNNQGGGYAPIPSDAPITYPQVIDHGGHHGEQLIYHDQPQLLHQPHEEQFQPLVQPGLESPQEYTSIVPVQEHEHQLEYAPHHHQQLQQFQPGPEEYVVGPQEGQYGEYVEGGGVVGGVQEQYAPATVGDPYSDYSRLSAHFSTVTGRPVKLLSSRLWNKKKSTKLRRRKNPVSRSDANNEKWTPIIAKNKVGKRELDAGMSGI</sequence>